<organism evidence="1 2">
    <name type="scientific">Cryptolaemus montrouzieri</name>
    <dbReference type="NCBI Taxonomy" id="559131"/>
    <lineage>
        <taxon>Eukaryota</taxon>
        <taxon>Metazoa</taxon>
        <taxon>Ecdysozoa</taxon>
        <taxon>Arthropoda</taxon>
        <taxon>Hexapoda</taxon>
        <taxon>Insecta</taxon>
        <taxon>Pterygota</taxon>
        <taxon>Neoptera</taxon>
        <taxon>Endopterygota</taxon>
        <taxon>Coleoptera</taxon>
        <taxon>Polyphaga</taxon>
        <taxon>Cucujiformia</taxon>
        <taxon>Coccinelloidea</taxon>
        <taxon>Coccinellidae</taxon>
        <taxon>Scymninae</taxon>
        <taxon>Scymnini</taxon>
        <taxon>Cryptolaemus</taxon>
    </lineage>
</organism>
<dbReference type="AlphaFoldDB" id="A0ABD2MFM5"/>
<accession>A0ABD2MFM5</accession>
<evidence type="ECO:0000313" key="2">
    <source>
        <dbReference type="Proteomes" id="UP001516400"/>
    </source>
</evidence>
<evidence type="ECO:0008006" key="3">
    <source>
        <dbReference type="Google" id="ProtNLM"/>
    </source>
</evidence>
<reference evidence="1 2" key="1">
    <citation type="journal article" date="2021" name="BMC Biol.">
        <title>Horizontally acquired antibacterial genes associated with adaptive radiation of ladybird beetles.</title>
        <authorList>
            <person name="Li H.S."/>
            <person name="Tang X.F."/>
            <person name="Huang Y.H."/>
            <person name="Xu Z.Y."/>
            <person name="Chen M.L."/>
            <person name="Du X.Y."/>
            <person name="Qiu B.Y."/>
            <person name="Chen P.T."/>
            <person name="Zhang W."/>
            <person name="Slipinski A."/>
            <person name="Escalona H.E."/>
            <person name="Waterhouse R.M."/>
            <person name="Zwick A."/>
            <person name="Pang H."/>
        </authorList>
    </citation>
    <scope>NUCLEOTIDE SEQUENCE [LARGE SCALE GENOMIC DNA]</scope>
    <source>
        <strain evidence="1">SYSU2018</strain>
    </source>
</reference>
<dbReference type="Proteomes" id="UP001516400">
    <property type="component" value="Unassembled WGS sequence"/>
</dbReference>
<keyword evidence="2" id="KW-1185">Reference proteome</keyword>
<gene>
    <name evidence="1" type="ORF">HHI36_009453</name>
</gene>
<sequence length="114" mass="12453">MMGASNSALICGSAFNRSVGTLSIPGALLFFKLFTALIISDNVGLSQEIDNCTMFSETSSFASSPSSCGVPNVFWKCSFYFFSCSLSVVSKMPVSDLKFFDRFEPFPVNLLVIW</sequence>
<protein>
    <recommendedName>
        <fullName evidence="3">Secreted protein</fullName>
    </recommendedName>
</protein>
<dbReference type="EMBL" id="JABFTP020000001">
    <property type="protein sequence ID" value="KAL3265239.1"/>
    <property type="molecule type" value="Genomic_DNA"/>
</dbReference>
<comment type="caution">
    <text evidence="1">The sequence shown here is derived from an EMBL/GenBank/DDBJ whole genome shotgun (WGS) entry which is preliminary data.</text>
</comment>
<proteinExistence type="predicted"/>
<name>A0ABD2MFM5_9CUCU</name>
<evidence type="ECO:0000313" key="1">
    <source>
        <dbReference type="EMBL" id="KAL3265239.1"/>
    </source>
</evidence>